<dbReference type="Proteomes" id="UP001499938">
    <property type="component" value="Unassembled WGS sequence"/>
</dbReference>
<dbReference type="InterPro" id="IPR008979">
    <property type="entry name" value="Galactose-bd-like_sf"/>
</dbReference>
<evidence type="ECO:0000313" key="4">
    <source>
        <dbReference type="Proteomes" id="UP001499938"/>
    </source>
</evidence>
<feature type="compositionally biased region" description="Low complexity" evidence="1">
    <location>
        <begin position="601"/>
        <end position="617"/>
    </location>
</feature>
<gene>
    <name evidence="3" type="ORF">GCM10009811_35880</name>
</gene>
<feature type="transmembrane region" description="Helical" evidence="2">
    <location>
        <begin position="561"/>
        <end position="582"/>
    </location>
</feature>
<feature type="region of interest" description="Disordered" evidence="1">
    <location>
        <begin position="596"/>
        <end position="617"/>
    </location>
</feature>
<keyword evidence="2" id="KW-0472">Membrane</keyword>
<feature type="compositionally biased region" description="Low complexity" evidence="1">
    <location>
        <begin position="386"/>
        <end position="401"/>
    </location>
</feature>
<name>A0ABP4YB64_9MICO</name>
<keyword evidence="2" id="KW-0812">Transmembrane</keyword>
<organism evidence="3 4">
    <name type="scientific">Nostocoides veronense</name>
    <dbReference type="NCBI Taxonomy" id="330836"/>
    <lineage>
        <taxon>Bacteria</taxon>
        <taxon>Bacillati</taxon>
        <taxon>Actinomycetota</taxon>
        <taxon>Actinomycetes</taxon>
        <taxon>Micrococcales</taxon>
        <taxon>Intrasporangiaceae</taxon>
        <taxon>Nostocoides</taxon>
    </lineage>
</organism>
<protein>
    <recommendedName>
        <fullName evidence="5">Serine/threonine protein kinase</fullName>
    </recommendedName>
</protein>
<sequence>MTGLHPGTVIGDQRYVTVRALSTQGEAEVWSAQDNETDQLVTLVVMPLSAPTTAAVLDAASRSAGVDNPRLVRVLDVGSEFDHGFFVEESLDGAQSLTSLAGGIGMAAEEVRRLTGEVALALDAASRRGLHHLGLTPDNVLRMPDGSVKLTGLATQAALAGQDHVGGKRALRRDAKGLVALAYAGLTGRWPLGGDVGLPPAPKVVGGVPRPSEIAVGIPADLDTIAHLTLNQNLGPVSPGDYAAQIAPWPSLSVAERDVLAIPGTGREDDSLEIPLLGSHASTPGLAGAAAVGGAGIGGAAVGAARAAGSGEDTSTDPGAEAATGAAAATGRQAAREADSANAGAAPGSDTSAANDVTAPIETGPRGPMSWLGRGRGSDDKAAIAGPVTSPVTPDPGTSDSDTTKPGTTTPRSDGIPGKKAAAAGTAAVGTAAAGAAAAGTAAAGSAAAGSTTTAAGAAGAGAAASAAISGALDSAGAFGKKLAARTRSGLGGLSERTRNAIGRSEGATSDHRELKAAIRREEAASEVSIDQAPQQPELEAPAPLLPAEAGAQPSRAQSRFVLATFAAALAVIGIVAGAVAFRPPKSNLEAILGPDTIHPTSASSTSSQTTTEPPAGTAEAVPIVGATGYDPEGDGAENNDQAARVFDEDPSTFWQSEGYQGPKFGGLKSGVGLVVDLGQDVTPSSITLTLPNPSSLELYLGSEPDRTGANLIGTVTNQQGEVSVPVTDSATGRYVIVWFTDAPQVADGRWRAMLSEIAVLG</sequence>
<evidence type="ECO:0000256" key="1">
    <source>
        <dbReference type="SAM" id="MobiDB-lite"/>
    </source>
</evidence>
<evidence type="ECO:0008006" key="5">
    <source>
        <dbReference type="Google" id="ProtNLM"/>
    </source>
</evidence>
<keyword evidence="2" id="KW-1133">Transmembrane helix</keyword>
<dbReference type="Gene3D" id="2.60.120.260">
    <property type="entry name" value="Galactose-binding domain-like"/>
    <property type="match status" value="1"/>
</dbReference>
<evidence type="ECO:0000313" key="3">
    <source>
        <dbReference type="EMBL" id="GAA1809536.1"/>
    </source>
</evidence>
<dbReference type="SUPFAM" id="SSF56112">
    <property type="entry name" value="Protein kinase-like (PK-like)"/>
    <property type="match status" value="1"/>
</dbReference>
<dbReference type="Gene3D" id="3.30.200.20">
    <property type="entry name" value="Phosphorylase Kinase, domain 1"/>
    <property type="match status" value="1"/>
</dbReference>
<dbReference type="EMBL" id="BAAAPO010000063">
    <property type="protein sequence ID" value="GAA1809536.1"/>
    <property type="molecule type" value="Genomic_DNA"/>
</dbReference>
<keyword evidence="4" id="KW-1185">Reference proteome</keyword>
<dbReference type="RefSeq" id="WP_344088927.1">
    <property type="nucleotide sequence ID" value="NZ_BAAAPO010000063.1"/>
</dbReference>
<feature type="region of interest" description="Disordered" evidence="1">
    <location>
        <begin position="308"/>
        <end position="420"/>
    </location>
</feature>
<feature type="region of interest" description="Disordered" evidence="1">
    <location>
        <begin position="495"/>
        <end position="514"/>
    </location>
</feature>
<dbReference type="Gene3D" id="1.10.510.10">
    <property type="entry name" value="Transferase(Phosphotransferase) domain 1"/>
    <property type="match status" value="1"/>
</dbReference>
<accession>A0ABP4YB64</accession>
<feature type="compositionally biased region" description="Low complexity" evidence="1">
    <location>
        <begin position="320"/>
        <end position="333"/>
    </location>
</feature>
<proteinExistence type="predicted"/>
<dbReference type="SUPFAM" id="SSF49785">
    <property type="entry name" value="Galactose-binding domain-like"/>
    <property type="match status" value="1"/>
</dbReference>
<evidence type="ECO:0000256" key="2">
    <source>
        <dbReference type="SAM" id="Phobius"/>
    </source>
</evidence>
<comment type="caution">
    <text evidence="3">The sequence shown here is derived from an EMBL/GenBank/DDBJ whole genome shotgun (WGS) entry which is preliminary data.</text>
</comment>
<reference evidence="4" key="1">
    <citation type="journal article" date="2019" name="Int. J. Syst. Evol. Microbiol.">
        <title>The Global Catalogue of Microorganisms (GCM) 10K type strain sequencing project: providing services to taxonomists for standard genome sequencing and annotation.</title>
        <authorList>
            <consortium name="The Broad Institute Genomics Platform"/>
            <consortium name="The Broad Institute Genome Sequencing Center for Infectious Disease"/>
            <person name="Wu L."/>
            <person name="Ma J."/>
        </authorList>
    </citation>
    <scope>NUCLEOTIDE SEQUENCE [LARGE SCALE GENOMIC DNA]</scope>
    <source>
        <strain evidence="4">JCM 15592</strain>
    </source>
</reference>
<dbReference type="InterPro" id="IPR011009">
    <property type="entry name" value="Kinase-like_dom_sf"/>
</dbReference>